<proteinExistence type="predicted"/>
<comment type="caution">
    <text evidence="1">The sequence shown here is derived from an EMBL/GenBank/DDBJ whole genome shotgun (WGS) entry which is preliminary data.</text>
</comment>
<dbReference type="Proteomes" id="UP000735302">
    <property type="component" value="Unassembled WGS sequence"/>
</dbReference>
<accession>A0AAV3XZ01</accession>
<reference evidence="1 2" key="1">
    <citation type="journal article" date="2021" name="Elife">
        <title>Chloroplast acquisition without the gene transfer in kleptoplastic sea slugs, Plakobranchus ocellatus.</title>
        <authorList>
            <person name="Maeda T."/>
            <person name="Takahashi S."/>
            <person name="Yoshida T."/>
            <person name="Shimamura S."/>
            <person name="Takaki Y."/>
            <person name="Nagai Y."/>
            <person name="Toyoda A."/>
            <person name="Suzuki Y."/>
            <person name="Arimoto A."/>
            <person name="Ishii H."/>
            <person name="Satoh N."/>
            <person name="Nishiyama T."/>
            <person name="Hasebe M."/>
            <person name="Maruyama T."/>
            <person name="Minagawa J."/>
            <person name="Obokata J."/>
            <person name="Shigenobu S."/>
        </authorList>
    </citation>
    <scope>NUCLEOTIDE SEQUENCE [LARGE SCALE GENOMIC DNA]</scope>
</reference>
<dbReference type="EMBL" id="BLXT01000264">
    <property type="protein sequence ID" value="GFN75371.1"/>
    <property type="molecule type" value="Genomic_DNA"/>
</dbReference>
<evidence type="ECO:0000313" key="1">
    <source>
        <dbReference type="EMBL" id="GFN75371.1"/>
    </source>
</evidence>
<organism evidence="1 2">
    <name type="scientific">Plakobranchus ocellatus</name>
    <dbReference type="NCBI Taxonomy" id="259542"/>
    <lineage>
        <taxon>Eukaryota</taxon>
        <taxon>Metazoa</taxon>
        <taxon>Spiralia</taxon>
        <taxon>Lophotrochozoa</taxon>
        <taxon>Mollusca</taxon>
        <taxon>Gastropoda</taxon>
        <taxon>Heterobranchia</taxon>
        <taxon>Euthyneura</taxon>
        <taxon>Panpulmonata</taxon>
        <taxon>Sacoglossa</taxon>
        <taxon>Placobranchoidea</taxon>
        <taxon>Plakobranchidae</taxon>
        <taxon>Plakobranchus</taxon>
    </lineage>
</organism>
<dbReference type="AlphaFoldDB" id="A0AAV3XZ01"/>
<evidence type="ECO:0000313" key="2">
    <source>
        <dbReference type="Proteomes" id="UP000735302"/>
    </source>
</evidence>
<protein>
    <submittedName>
        <fullName evidence="1">Uncharacterized protein</fullName>
    </submittedName>
</protein>
<gene>
    <name evidence="1" type="ORF">PoB_000187700</name>
</gene>
<name>A0AAV3XZ01_9GAST</name>
<keyword evidence="2" id="KW-1185">Reference proteome</keyword>
<sequence length="99" mass="11180">MIITCRNASLYAKDHISEFLNAVLNVIVTSGNFAFRRLLIKRRDVLSLVTTAQTKYPATRTDLDSSNFANNPQIKPETGLDMVIPKTKLFNQRSHNSIN</sequence>